<evidence type="ECO:0000256" key="1">
    <source>
        <dbReference type="ARBA" id="ARBA00002219"/>
    </source>
</evidence>
<keyword evidence="11" id="KW-1185">Reference proteome</keyword>
<feature type="signal peptide" evidence="8">
    <location>
        <begin position="1"/>
        <end position="25"/>
    </location>
</feature>
<reference evidence="10" key="2">
    <citation type="submission" date="2025-09" db="UniProtKB">
        <authorList>
            <consortium name="Ensembl"/>
        </authorList>
    </citation>
    <scope>IDENTIFICATION</scope>
</reference>
<organism evidence="10 11">
    <name type="scientific">Sinocyclocheilus anshuiensis</name>
    <dbReference type="NCBI Taxonomy" id="1608454"/>
    <lineage>
        <taxon>Eukaryota</taxon>
        <taxon>Metazoa</taxon>
        <taxon>Chordata</taxon>
        <taxon>Craniata</taxon>
        <taxon>Vertebrata</taxon>
        <taxon>Euteleostomi</taxon>
        <taxon>Actinopterygii</taxon>
        <taxon>Neopterygii</taxon>
        <taxon>Teleostei</taxon>
        <taxon>Ostariophysi</taxon>
        <taxon>Cypriniformes</taxon>
        <taxon>Cyprinidae</taxon>
        <taxon>Cyprininae</taxon>
        <taxon>Sinocyclocheilus</taxon>
    </lineage>
</organism>
<dbReference type="InterPro" id="IPR008979">
    <property type="entry name" value="Galactose-bd-like_sf"/>
</dbReference>
<keyword evidence="6" id="KW-0106">Calcium</keyword>
<feature type="chain" id="PRO_5025587724" description="Fucolectin tachylectin-4 pentraxin-1 domain-containing protein" evidence="8">
    <location>
        <begin position="26"/>
        <end position="667"/>
    </location>
</feature>
<dbReference type="GO" id="GO:0046872">
    <property type="term" value="F:metal ion binding"/>
    <property type="evidence" value="ECO:0007669"/>
    <property type="project" value="UniProtKB-KW"/>
</dbReference>
<evidence type="ECO:0000256" key="5">
    <source>
        <dbReference type="ARBA" id="ARBA00022734"/>
    </source>
</evidence>
<comment type="function">
    <text evidence="1">Acts as a defensive agent. Recognizes blood group fucosylated oligosaccharides including A, B, H and Lewis B-type antigens. Does not recognize Lewis A antigen and has low affinity for monovalent haptens.</text>
</comment>
<dbReference type="PANTHER" id="PTHR45713:SF11">
    <property type="entry name" value="FUCOLECTIN TACHYLECTIN-4 PENTRAXIN-1 DOMAIN-CONTAINING PROTEIN"/>
    <property type="match status" value="1"/>
</dbReference>
<evidence type="ECO:0000259" key="9">
    <source>
        <dbReference type="SMART" id="SM00607"/>
    </source>
</evidence>
<proteinExistence type="inferred from homology"/>
<dbReference type="GO" id="GO:0001868">
    <property type="term" value="P:regulation of complement activation, lectin pathway"/>
    <property type="evidence" value="ECO:0007669"/>
    <property type="project" value="UniProtKB-ARBA"/>
</dbReference>
<keyword evidence="7" id="KW-1015">Disulfide bond</keyword>
<comment type="subunit">
    <text evidence="3">Homotrimer.</text>
</comment>
<name>A0A671PMS8_9TELE</name>
<sequence>MCSLIVSLSVCRCAVISTIPAVAGAATQSSTSENWFAEKAIDRGLQQLYTGCSSTLSQTNPWWRLDLHHIYRVNRVVITNRNDCCAERINGMEIRIGNPLENNSNNNPICAVIPAIPAGESYSYSCGGMEGRYMNLIIPGDMKILTLCEVKVYGEGKPVILLSDIRISDKNLALKGTAVQSTTYYHWGAANAIDGIRYAPGVASYCSITLNQLNQWWRLDLLEYYYIYKVTITNRADCCSERMTGVEIRIGNSLENNGNSNPRCAVVTSRVPPGGTVSFNCNGMGGRYVNMYVPNIQTYLTLCEVEVYGTGGKKRLKDAILKDTGIRLSDKQVSDWMAGEDAYTLHRTAPINYKPGWGTANQSTTYKNSYAQYALDGLNSSCTHTDLQSDPWWTLDLLKTYSVNRVTITNRRDCCSNRINGSEIRVGNDFSDVFSNPICAEVSTIPAGATYSYSCRGMEGRYVTVNIPGTSKILTLCEVGVYVIFPGNSLFNNLVILTFKGVIRCKIHFYMLFEPKCVLAVTAIQSSTYGLWSAEQAIDFSPGFTKSWSLCSSTTAQTNPWWRVDLCYIYRVSRVVITNRLDCCPERINVAEIRIGNSLENNGNNNPICAVISSIPAGVSSTYTCNGMEGRYVNLFIPGDTKYLTLCEVEVYGEGKKKIFPNVPGTM</sequence>
<keyword evidence="5" id="KW-0430">Lectin</keyword>
<evidence type="ECO:0000256" key="6">
    <source>
        <dbReference type="ARBA" id="ARBA00022837"/>
    </source>
</evidence>
<keyword evidence="8" id="KW-0732">Signal</keyword>
<dbReference type="InterPro" id="IPR051941">
    <property type="entry name" value="BG_Antigen-Binding_Lectin"/>
</dbReference>
<dbReference type="Proteomes" id="UP000472260">
    <property type="component" value="Unassembled WGS sequence"/>
</dbReference>
<reference evidence="10" key="1">
    <citation type="submission" date="2025-08" db="UniProtKB">
        <authorList>
            <consortium name="Ensembl"/>
        </authorList>
    </citation>
    <scope>IDENTIFICATION</scope>
</reference>
<evidence type="ECO:0000256" key="3">
    <source>
        <dbReference type="ARBA" id="ARBA00011233"/>
    </source>
</evidence>
<feature type="domain" description="Fucolectin tachylectin-4 pentraxin-1" evidence="9">
    <location>
        <begin position="169"/>
        <end position="317"/>
    </location>
</feature>
<evidence type="ECO:0000256" key="7">
    <source>
        <dbReference type="ARBA" id="ARBA00023157"/>
    </source>
</evidence>
<feature type="domain" description="Fucolectin tachylectin-4 pentraxin-1" evidence="9">
    <location>
        <begin position="358"/>
        <end position="488"/>
    </location>
</feature>
<evidence type="ECO:0000256" key="2">
    <source>
        <dbReference type="ARBA" id="ARBA00010147"/>
    </source>
</evidence>
<accession>A0A671PMS8</accession>
<dbReference type="SUPFAM" id="SSF49785">
    <property type="entry name" value="Galactose-binding domain-like"/>
    <property type="match status" value="4"/>
</dbReference>
<comment type="similarity">
    <text evidence="2">Belongs to the fucolectin family.</text>
</comment>
<dbReference type="GO" id="GO:0042806">
    <property type="term" value="F:fucose binding"/>
    <property type="evidence" value="ECO:0007669"/>
    <property type="project" value="UniProtKB-ARBA"/>
</dbReference>
<keyword evidence="4" id="KW-0479">Metal-binding</keyword>
<dbReference type="SMART" id="SM00607">
    <property type="entry name" value="FTP"/>
    <property type="match status" value="4"/>
</dbReference>
<dbReference type="Ensembl" id="ENSSANT00000061204.1">
    <property type="protein sequence ID" value="ENSSANP00000057515.1"/>
    <property type="gene ID" value="ENSSANG00000028796.1"/>
</dbReference>
<protein>
    <recommendedName>
        <fullName evidence="9">Fucolectin tachylectin-4 pentraxin-1 domain-containing protein</fullName>
    </recommendedName>
</protein>
<evidence type="ECO:0000256" key="8">
    <source>
        <dbReference type="SAM" id="SignalP"/>
    </source>
</evidence>
<dbReference type="Pfam" id="PF22633">
    <property type="entry name" value="F5_F8_type_C_2"/>
    <property type="match status" value="4"/>
</dbReference>
<dbReference type="GO" id="GO:0010185">
    <property type="term" value="P:regulation of cellular defense response"/>
    <property type="evidence" value="ECO:0007669"/>
    <property type="project" value="UniProtKB-ARBA"/>
</dbReference>
<dbReference type="InterPro" id="IPR006585">
    <property type="entry name" value="FTP1"/>
</dbReference>
<evidence type="ECO:0000313" key="11">
    <source>
        <dbReference type="Proteomes" id="UP000472260"/>
    </source>
</evidence>
<dbReference type="AlphaFoldDB" id="A0A671PMS8"/>
<dbReference type="PANTHER" id="PTHR45713">
    <property type="entry name" value="FTP DOMAIN-CONTAINING PROTEIN"/>
    <property type="match status" value="1"/>
</dbReference>
<feature type="domain" description="Fucolectin tachylectin-4 pentraxin-1" evidence="9">
    <location>
        <begin position="519"/>
        <end position="664"/>
    </location>
</feature>
<dbReference type="Gene3D" id="2.60.120.260">
    <property type="entry name" value="Galactose-binding domain-like"/>
    <property type="match status" value="4"/>
</dbReference>
<feature type="domain" description="Fucolectin tachylectin-4 pentraxin-1" evidence="9">
    <location>
        <begin position="21"/>
        <end position="160"/>
    </location>
</feature>
<evidence type="ECO:0000256" key="4">
    <source>
        <dbReference type="ARBA" id="ARBA00022723"/>
    </source>
</evidence>
<evidence type="ECO:0000313" key="10">
    <source>
        <dbReference type="Ensembl" id="ENSSANP00000057515.1"/>
    </source>
</evidence>